<reference evidence="1" key="2">
    <citation type="journal article" date="2022" name="New Phytol.">
        <title>Evolutionary transition to the ectomycorrhizal habit in the genomes of a hyperdiverse lineage of mushroom-forming fungi.</title>
        <authorList>
            <person name="Looney B."/>
            <person name="Miyauchi S."/>
            <person name="Morin E."/>
            <person name="Drula E."/>
            <person name="Courty P.E."/>
            <person name="Kohler A."/>
            <person name="Kuo A."/>
            <person name="LaButti K."/>
            <person name="Pangilinan J."/>
            <person name="Lipzen A."/>
            <person name="Riley R."/>
            <person name="Andreopoulos W."/>
            <person name="He G."/>
            <person name="Johnson J."/>
            <person name="Nolan M."/>
            <person name="Tritt A."/>
            <person name="Barry K.W."/>
            <person name="Grigoriev I.V."/>
            <person name="Nagy L.G."/>
            <person name="Hibbett D."/>
            <person name="Henrissat B."/>
            <person name="Matheny P.B."/>
            <person name="Labbe J."/>
            <person name="Martin F.M."/>
        </authorList>
    </citation>
    <scope>NUCLEOTIDE SEQUENCE</scope>
    <source>
        <strain evidence="1">HHB10654</strain>
    </source>
</reference>
<gene>
    <name evidence="1" type="ORF">BV25DRAFT_1988548</name>
</gene>
<dbReference type="EMBL" id="MU277193">
    <property type="protein sequence ID" value="KAI0066065.1"/>
    <property type="molecule type" value="Genomic_DNA"/>
</dbReference>
<evidence type="ECO:0000313" key="2">
    <source>
        <dbReference type="Proteomes" id="UP000814140"/>
    </source>
</evidence>
<sequence length="169" mass="17613">MSSALLRSSIARTAVRTPRFAPCRTFITLKDEIYIAKATSQGAGRNGQVASEGAPDAPPLSLKMATPKAMGGRGDGHNPEQLFAMGYASCFLGALQLAASRAGQKAVGDRAKIHASVVLGHPSDRDGFGLKVHLSVEGVEDESLLVAAHDMCPYSRALAHGVEVSVSKA</sequence>
<protein>
    <submittedName>
        <fullName evidence="1">OsmC-domain-containing protein</fullName>
    </submittedName>
</protein>
<name>A0ACB8TBX3_9AGAM</name>
<keyword evidence="2" id="KW-1185">Reference proteome</keyword>
<organism evidence="1 2">
    <name type="scientific">Artomyces pyxidatus</name>
    <dbReference type="NCBI Taxonomy" id="48021"/>
    <lineage>
        <taxon>Eukaryota</taxon>
        <taxon>Fungi</taxon>
        <taxon>Dikarya</taxon>
        <taxon>Basidiomycota</taxon>
        <taxon>Agaricomycotina</taxon>
        <taxon>Agaricomycetes</taxon>
        <taxon>Russulales</taxon>
        <taxon>Auriscalpiaceae</taxon>
        <taxon>Artomyces</taxon>
    </lineage>
</organism>
<proteinExistence type="predicted"/>
<evidence type="ECO:0000313" key="1">
    <source>
        <dbReference type="EMBL" id="KAI0066065.1"/>
    </source>
</evidence>
<accession>A0ACB8TBX3</accession>
<comment type="caution">
    <text evidence="1">The sequence shown here is derived from an EMBL/GenBank/DDBJ whole genome shotgun (WGS) entry which is preliminary data.</text>
</comment>
<dbReference type="Proteomes" id="UP000814140">
    <property type="component" value="Unassembled WGS sequence"/>
</dbReference>
<reference evidence="1" key="1">
    <citation type="submission" date="2021-03" db="EMBL/GenBank/DDBJ databases">
        <authorList>
            <consortium name="DOE Joint Genome Institute"/>
            <person name="Ahrendt S."/>
            <person name="Looney B.P."/>
            <person name="Miyauchi S."/>
            <person name="Morin E."/>
            <person name="Drula E."/>
            <person name="Courty P.E."/>
            <person name="Chicoki N."/>
            <person name="Fauchery L."/>
            <person name="Kohler A."/>
            <person name="Kuo A."/>
            <person name="Labutti K."/>
            <person name="Pangilinan J."/>
            <person name="Lipzen A."/>
            <person name="Riley R."/>
            <person name="Andreopoulos W."/>
            <person name="He G."/>
            <person name="Johnson J."/>
            <person name="Barry K.W."/>
            <person name="Grigoriev I.V."/>
            <person name="Nagy L."/>
            <person name="Hibbett D."/>
            <person name="Henrissat B."/>
            <person name="Matheny P.B."/>
            <person name="Labbe J."/>
            <person name="Martin F."/>
        </authorList>
    </citation>
    <scope>NUCLEOTIDE SEQUENCE</scope>
    <source>
        <strain evidence="1">HHB10654</strain>
    </source>
</reference>